<dbReference type="InterPro" id="IPR050639">
    <property type="entry name" value="SSR_resolvase"/>
</dbReference>
<protein>
    <recommendedName>
        <fullName evidence="1">Recombinase domain-containing protein</fullName>
    </recommendedName>
</protein>
<dbReference type="PANTHER" id="PTHR30461:SF23">
    <property type="entry name" value="DNA RECOMBINASE-RELATED"/>
    <property type="match status" value="1"/>
</dbReference>
<dbReference type="Proteomes" id="UP000886289">
    <property type="component" value="Unassembled WGS sequence"/>
</dbReference>
<accession>A0A7C0U3Y6</accession>
<reference evidence="2" key="1">
    <citation type="journal article" date="2020" name="mSystems">
        <title>Genome- and Community-Level Interaction Insights into Carbon Utilization and Element Cycling Functions of Hydrothermarchaeota in Hydrothermal Sediment.</title>
        <authorList>
            <person name="Zhou Z."/>
            <person name="Liu Y."/>
            <person name="Xu W."/>
            <person name="Pan J."/>
            <person name="Luo Z.H."/>
            <person name="Li M."/>
        </authorList>
    </citation>
    <scope>NUCLEOTIDE SEQUENCE [LARGE SCALE GENOMIC DNA]</scope>
    <source>
        <strain evidence="2">HyVt-233</strain>
    </source>
</reference>
<dbReference type="InterPro" id="IPR011109">
    <property type="entry name" value="DNA_bind_recombinase_dom"/>
</dbReference>
<name>A0A7C0U3Y6_DESA2</name>
<dbReference type="InterPro" id="IPR038109">
    <property type="entry name" value="DNA_bind_recomb_sf"/>
</dbReference>
<dbReference type="PROSITE" id="PS51737">
    <property type="entry name" value="RECOMBINASE_DNA_BIND"/>
    <property type="match status" value="1"/>
</dbReference>
<dbReference type="PANTHER" id="PTHR30461">
    <property type="entry name" value="DNA-INVERTASE FROM LAMBDOID PROPHAGE"/>
    <property type="match status" value="1"/>
</dbReference>
<evidence type="ECO:0000313" key="2">
    <source>
        <dbReference type="EMBL" id="HDD44953.1"/>
    </source>
</evidence>
<comment type="caution">
    <text evidence="2">The sequence shown here is derived from an EMBL/GenBank/DDBJ whole genome shotgun (WGS) entry which is preliminary data.</text>
</comment>
<evidence type="ECO:0000259" key="1">
    <source>
        <dbReference type="PROSITE" id="PS51737"/>
    </source>
</evidence>
<dbReference type="EMBL" id="DRBS01000325">
    <property type="protein sequence ID" value="HDD44953.1"/>
    <property type="molecule type" value="Genomic_DNA"/>
</dbReference>
<dbReference type="Pfam" id="PF07508">
    <property type="entry name" value="Recombinase"/>
    <property type="match status" value="1"/>
</dbReference>
<sequence>MLQRAQKGLWNGGIPPFGYKALNKRFIPDEQESKIVKLIFETYVETGSVAEVYNTLKEKNILNRHGKTFTKSSIKNILTNPVYIGKLKYAGKIYNGLHSL</sequence>
<organism evidence="2">
    <name type="scientific">Desulfofervidus auxilii</name>
    <dbReference type="NCBI Taxonomy" id="1621989"/>
    <lineage>
        <taxon>Bacteria</taxon>
        <taxon>Pseudomonadati</taxon>
        <taxon>Thermodesulfobacteriota</taxon>
        <taxon>Candidatus Desulfofervidia</taxon>
        <taxon>Candidatus Desulfofervidales</taxon>
        <taxon>Candidatus Desulfofervidaceae</taxon>
        <taxon>Candidatus Desulfofervidus</taxon>
    </lineage>
</organism>
<dbReference type="GO" id="GO:0003677">
    <property type="term" value="F:DNA binding"/>
    <property type="evidence" value="ECO:0007669"/>
    <property type="project" value="InterPro"/>
</dbReference>
<gene>
    <name evidence="2" type="ORF">ENG63_08870</name>
</gene>
<dbReference type="GO" id="GO:0000150">
    <property type="term" value="F:DNA strand exchange activity"/>
    <property type="evidence" value="ECO:0007669"/>
    <property type="project" value="InterPro"/>
</dbReference>
<dbReference type="AlphaFoldDB" id="A0A7C0U3Y6"/>
<dbReference type="Gene3D" id="3.90.1750.20">
    <property type="entry name" value="Putative Large Serine Recombinase, Chain B, Domain 2"/>
    <property type="match status" value="1"/>
</dbReference>
<proteinExistence type="predicted"/>
<feature type="domain" description="Recombinase" evidence="1">
    <location>
        <begin position="16"/>
        <end position="100"/>
    </location>
</feature>